<dbReference type="EMBL" id="CAADRA010006982">
    <property type="protein sequence ID" value="VFT97725.1"/>
    <property type="molecule type" value="Genomic_DNA"/>
</dbReference>
<reference evidence="3 4" key="1">
    <citation type="submission" date="2019-03" db="EMBL/GenBank/DDBJ databases">
        <authorList>
            <person name="Gaulin E."/>
            <person name="Dumas B."/>
        </authorList>
    </citation>
    <scope>NUCLEOTIDE SEQUENCE [LARGE SCALE GENOMIC DNA]</scope>
    <source>
        <strain evidence="3">CBS 568.67</strain>
    </source>
</reference>
<evidence type="ECO:0000313" key="2">
    <source>
        <dbReference type="EMBL" id="KAF0687194.1"/>
    </source>
</evidence>
<keyword evidence="4" id="KW-1185">Reference proteome</keyword>
<feature type="domain" description="EF-hand" evidence="1">
    <location>
        <begin position="96"/>
        <end position="146"/>
    </location>
</feature>
<dbReference type="AlphaFoldDB" id="A0A485LH90"/>
<dbReference type="GO" id="GO:0005509">
    <property type="term" value="F:calcium ion binding"/>
    <property type="evidence" value="ECO:0007669"/>
    <property type="project" value="InterPro"/>
</dbReference>
<name>A0A485LH90_9STRA</name>
<dbReference type="InterPro" id="IPR002048">
    <property type="entry name" value="EF_hand_dom"/>
</dbReference>
<dbReference type="InterPro" id="IPR011992">
    <property type="entry name" value="EF-hand-dom_pair"/>
</dbReference>
<reference evidence="2" key="2">
    <citation type="submission" date="2019-06" db="EMBL/GenBank/DDBJ databases">
        <title>Genomics analysis of Aphanomyces spp. identifies a new class of oomycete effector associated with host adaptation.</title>
        <authorList>
            <person name="Gaulin E."/>
        </authorList>
    </citation>
    <scope>NUCLEOTIDE SEQUENCE</scope>
    <source>
        <strain evidence="2">CBS 578.67</strain>
    </source>
</reference>
<sequence length="263" mass="30344">MDAATSPQESLEEHILLQRVFRIFTIDIPEKRLARKLQVVESKLAELYQVSFSDGVDAKGHELNQRERKRLEELKEAYGKEKLKLRYAQDDMLTSRRVTKEALVDVFEKLGMPRPASDVDDLIWEVNDSLDGTVSWDEFKRSFVRCKHDKTCLEPTDLFHVTCFLMYDRECSGKVSTDDAMHMLFLKYGNHMEDEMEALFGKELKEDEFVMSLTFKQYVDALERRRIETIDKLGLVGKMTGKRSMGARPMTGSLAKVTAPLSS</sequence>
<protein>
    <submittedName>
        <fullName evidence="3">Aste57867_21050 protein</fullName>
    </submittedName>
</protein>
<dbReference type="EMBL" id="VJMH01006956">
    <property type="protein sequence ID" value="KAF0687194.1"/>
    <property type="molecule type" value="Genomic_DNA"/>
</dbReference>
<dbReference type="Proteomes" id="UP000332933">
    <property type="component" value="Unassembled WGS sequence"/>
</dbReference>
<dbReference type="Gene3D" id="1.10.238.10">
    <property type="entry name" value="EF-hand"/>
    <property type="match status" value="1"/>
</dbReference>
<accession>A0A485LH90</accession>
<gene>
    <name evidence="3" type="primary">Aste57867_21050</name>
    <name evidence="2" type="ORF">As57867_020982</name>
    <name evidence="3" type="ORF">ASTE57867_21050</name>
</gene>
<dbReference type="SUPFAM" id="SSF47473">
    <property type="entry name" value="EF-hand"/>
    <property type="match status" value="1"/>
</dbReference>
<evidence type="ECO:0000259" key="1">
    <source>
        <dbReference type="Pfam" id="PF13833"/>
    </source>
</evidence>
<dbReference type="OrthoDB" id="26525at2759"/>
<evidence type="ECO:0000313" key="4">
    <source>
        <dbReference type="Proteomes" id="UP000332933"/>
    </source>
</evidence>
<proteinExistence type="predicted"/>
<dbReference type="Pfam" id="PF13833">
    <property type="entry name" value="EF-hand_8"/>
    <property type="match status" value="1"/>
</dbReference>
<organism evidence="3 4">
    <name type="scientific">Aphanomyces stellatus</name>
    <dbReference type="NCBI Taxonomy" id="120398"/>
    <lineage>
        <taxon>Eukaryota</taxon>
        <taxon>Sar</taxon>
        <taxon>Stramenopiles</taxon>
        <taxon>Oomycota</taxon>
        <taxon>Saprolegniomycetes</taxon>
        <taxon>Saprolegniales</taxon>
        <taxon>Verrucalvaceae</taxon>
        <taxon>Aphanomyces</taxon>
    </lineage>
</organism>
<evidence type="ECO:0000313" key="3">
    <source>
        <dbReference type="EMBL" id="VFT97725.1"/>
    </source>
</evidence>